<sequence length="86" mass="9572">MSTIIQNSTGNTASVTSTSELNGNKKTDTIVITISDEDDDENKMTIKQHHNDEESSIATTSDPITVCEALRQQNDALRQELHDIRR</sequence>
<proteinExistence type="predicted"/>
<evidence type="ECO:0000313" key="3">
    <source>
        <dbReference type="Proteomes" id="UP000663870"/>
    </source>
</evidence>
<reference evidence="2" key="1">
    <citation type="submission" date="2021-02" db="EMBL/GenBank/DDBJ databases">
        <authorList>
            <person name="Nowell W R."/>
        </authorList>
    </citation>
    <scope>NUCLEOTIDE SEQUENCE</scope>
</reference>
<gene>
    <name evidence="2" type="ORF">JXQ802_LOCUS52931</name>
</gene>
<dbReference type="Proteomes" id="UP000663870">
    <property type="component" value="Unassembled WGS sequence"/>
</dbReference>
<evidence type="ECO:0000256" key="1">
    <source>
        <dbReference type="SAM" id="MobiDB-lite"/>
    </source>
</evidence>
<organism evidence="2 3">
    <name type="scientific">Rotaria sordida</name>
    <dbReference type="NCBI Taxonomy" id="392033"/>
    <lineage>
        <taxon>Eukaryota</taxon>
        <taxon>Metazoa</taxon>
        <taxon>Spiralia</taxon>
        <taxon>Gnathifera</taxon>
        <taxon>Rotifera</taxon>
        <taxon>Eurotatoria</taxon>
        <taxon>Bdelloidea</taxon>
        <taxon>Philodinida</taxon>
        <taxon>Philodinidae</taxon>
        <taxon>Rotaria</taxon>
    </lineage>
</organism>
<comment type="caution">
    <text evidence="2">The sequence shown here is derived from an EMBL/GenBank/DDBJ whole genome shotgun (WGS) entry which is preliminary data.</text>
</comment>
<feature type="compositionally biased region" description="Polar residues" evidence="1">
    <location>
        <begin position="1"/>
        <end position="22"/>
    </location>
</feature>
<accession>A0A816DLZ8</accession>
<feature type="non-terminal residue" evidence="2">
    <location>
        <position position="1"/>
    </location>
</feature>
<dbReference type="AlphaFoldDB" id="A0A816DLZ8"/>
<protein>
    <submittedName>
        <fullName evidence="2">Uncharacterized protein</fullName>
    </submittedName>
</protein>
<evidence type="ECO:0000313" key="2">
    <source>
        <dbReference type="EMBL" id="CAF1639147.1"/>
    </source>
</evidence>
<name>A0A816DLZ8_9BILA</name>
<dbReference type="EMBL" id="CAJNOL010008821">
    <property type="protein sequence ID" value="CAF1639147.1"/>
    <property type="molecule type" value="Genomic_DNA"/>
</dbReference>
<feature type="region of interest" description="Disordered" evidence="1">
    <location>
        <begin position="1"/>
        <end position="25"/>
    </location>
</feature>
<keyword evidence="3" id="KW-1185">Reference proteome</keyword>